<dbReference type="InterPro" id="IPR054274">
    <property type="entry name" value="DUF7005"/>
</dbReference>
<dbReference type="Proteomes" id="UP000488299">
    <property type="component" value="Unassembled WGS sequence"/>
</dbReference>
<proteinExistence type="predicted"/>
<organism evidence="1 2">
    <name type="scientific">Rudanella paleaurantiibacter</name>
    <dbReference type="NCBI Taxonomy" id="2614655"/>
    <lineage>
        <taxon>Bacteria</taxon>
        <taxon>Pseudomonadati</taxon>
        <taxon>Bacteroidota</taxon>
        <taxon>Cytophagia</taxon>
        <taxon>Cytophagales</taxon>
        <taxon>Cytophagaceae</taxon>
        <taxon>Rudanella</taxon>
    </lineage>
</organism>
<keyword evidence="2" id="KW-1185">Reference proteome</keyword>
<gene>
    <name evidence="1" type="ORF">F5984_25640</name>
</gene>
<dbReference type="Pfam" id="PF22541">
    <property type="entry name" value="DUF7005"/>
    <property type="match status" value="1"/>
</dbReference>
<protein>
    <submittedName>
        <fullName evidence="1">Uncharacterized protein</fullName>
    </submittedName>
</protein>
<evidence type="ECO:0000313" key="1">
    <source>
        <dbReference type="EMBL" id="KAB7725706.1"/>
    </source>
</evidence>
<evidence type="ECO:0000313" key="2">
    <source>
        <dbReference type="Proteomes" id="UP000488299"/>
    </source>
</evidence>
<dbReference type="EMBL" id="WELI01000020">
    <property type="protein sequence ID" value="KAB7725706.1"/>
    <property type="molecule type" value="Genomic_DNA"/>
</dbReference>
<reference evidence="1 2" key="1">
    <citation type="submission" date="2019-10" db="EMBL/GenBank/DDBJ databases">
        <title>Rudanella paleaurantiibacter sp. nov., isolated from sludge.</title>
        <authorList>
            <person name="Xu S.Q."/>
        </authorList>
    </citation>
    <scope>NUCLEOTIDE SEQUENCE [LARGE SCALE GENOMIC DNA]</scope>
    <source>
        <strain evidence="1 2">HX-22-17</strain>
    </source>
</reference>
<name>A0A7J5TS81_9BACT</name>
<accession>A0A7J5TS81</accession>
<sequence>MKQLEALRLTLHESLAGPVPVLTVPDDADFVRLVQCLLHKNNPVTVPSSMGALLVNGVNNWERIRGLKTEWESTEQVGSWNEQFTRHVLPDRSLYKDKLIILSTKPYSNVSAEQVGVDPDQWASYSLAIRLEHECTHLYTLNRFGSASNNLHDELVADYMGICKAAGHFRKEWMLAFMGLENYPVYRKGARLENYVGNAQLSTESFGQLTGLIKRAIDTIDHFDTHAGEMRSDQDGACRMDALCLTDLAVLASANGTEQLRQTYTDRIMAVSYNQMD</sequence>
<dbReference type="AlphaFoldDB" id="A0A7J5TS81"/>
<comment type="caution">
    <text evidence="1">The sequence shown here is derived from an EMBL/GenBank/DDBJ whole genome shotgun (WGS) entry which is preliminary data.</text>
</comment>